<proteinExistence type="predicted"/>
<sequence>MTSKNGKTRGQAGSFDDAIAWENECSNRSASPVSVQAQPTVADLAFVQDVLRAESSRLQVALYRADGCSSLEIYGYAPKSAALRKIKRGKKVPLVLWRTPHGGGYGVSLADIPRLVAAAARRGA</sequence>
<organism evidence="1 2">
    <name type="scientific">Aromatoleum diolicum</name>
    <dbReference type="NCBI Taxonomy" id="75796"/>
    <lineage>
        <taxon>Bacteria</taxon>
        <taxon>Pseudomonadati</taxon>
        <taxon>Pseudomonadota</taxon>
        <taxon>Betaproteobacteria</taxon>
        <taxon>Rhodocyclales</taxon>
        <taxon>Rhodocyclaceae</taxon>
        <taxon>Aromatoleum</taxon>
    </lineage>
</organism>
<dbReference type="Proteomes" id="UP000648984">
    <property type="component" value="Unassembled WGS sequence"/>
</dbReference>
<protein>
    <submittedName>
        <fullName evidence="1">Uncharacterized protein</fullName>
    </submittedName>
</protein>
<dbReference type="EMBL" id="WTVQ01000003">
    <property type="protein sequence ID" value="NMG73711.1"/>
    <property type="molecule type" value="Genomic_DNA"/>
</dbReference>
<comment type="caution">
    <text evidence="1">The sequence shown here is derived from an EMBL/GenBank/DDBJ whole genome shotgun (WGS) entry which is preliminary data.</text>
</comment>
<gene>
    <name evidence="1" type="ORF">GPA25_02950</name>
</gene>
<reference evidence="1 2" key="1">
    <citation type="submission" date="2019-12" db="EMBL/GenBank/DDBJ databases">
        <title>Comparative genomics gives insights into the taxonomy of the Azoarcus-Aromatoleum group and reveals separate origins of nif in the plant-associated Azoarcus and non-plant-associated Aromatoleum sub-groups.</title>
        <authorList>
            <person name="Lafos M."/>
            <person name="Maluk M."/>
            <person name="Batista M."/>
            <person name="Junghare M."/>
            <person name="Carmona M."/>
            <person name="Faoro H."/>
            <person name="Cruz L.M."/>
            <person name="Battistoni F."/>
            <person name="De Souza E."/>
            <person name="Pedrosa F."/>
            <person name="Chen W.-M."/>
            <person name="Poole P.S."/>
            <person name="Dixon R.A."/>
            <person name="James E.K."/>
        </authorList>
    </citation>
    <scope>NUCLEOTIDE SEQUENCE [LARGE SCALE GENOMIC DNA]</scope>
    <source>
        <strain evidence="1 2">22Lin</strain>
    </source>
</reference>
<evidence type="ECO:0000313" key="1">
    <source>
        <dbReference type="EMBL" id="NMG73711.1"/>
    </source>
</evidence>
<dbReference type="RefSeq" id="WP_169258855.1">
    <property type="nucleotide sequence ID" value="NZ_WTVQ01000003.1"/>
</dbReference>
<keyword evidence="2" id="KW-1185">Reference proteome</keyword>
<name>A0ABX1Q8F1_9RHOO</name>
<evidence type="ECO:0000313" key="2">
    <source>
        <dbReference type="Proteomes" id="UP000648984"/>
    </source>
</evidence>
<accession>A0ABX1Q8F1</accession>